<sequence>MIHLVATSNLLAPAERSSVTTLVAALSARGYRVTQAQLFSNHEHTASPATQRSTEILRALQAGKVVLDLSGGNYANEVLELLIPALPESPFPTIMGYSDLTSVLVPVAAQRPTIWYQARHATYPTGRTEAFFDLLAGRNQQLLEPHVYQLRGPQHPVEGVLIGGNLRCLLKLAGTPYFPDLRSKILFLEARSSDPAALIPQLAQLQHMRVLEQARALLLGTFTTFEKHHDLAELLTIFNRFVPKHVPIFRSDELGHAPDTAGIALGARYRLDGDHLRLLEDICLIPGPSGF</sequence>
<dbReference type="Gene3D" id="3.40.50.10740">
    <property type="entry name" value="Class I glutamine amidotransferase-like"/>
    <property type="match status" value="1"/>
</dbReference>
<feature type="domain" description="LD-carboxypeptidase C-terminal" evidence="7">
    <location>
        <begin position="158"/>
        <end position="271"/>
    </location>
</feature>
<dbReference type="InterPro" id="IPR029062">
    <property type="entry name" value="Class_I_gatase-like"/>
</dbReference>
<comment type="similarity">
    <text evidence="1">Belongs to the peptidase S66 family.</text>
</comment>
<proteinExistence type="inferred from homology"/>
<keyword evidence="9" id="KW-1185">Reference proteome</keyword>
<gene>
    <name evidence="8" type="ORF">SAMN05660282_00837</name>
</gene>
<dbReference type="OrthoDB" id="9807329at2"/>
<dbReference type="PANTHER" id="PTHR30237:SF2">
    <property type="entry name" value="MUREIN TETRAPEPTIDE CARBOXYPEPTIDASE"/>
    <property type="match status" value="1"/>
</dbReference>
<reference evidence="8 9" key="1">
    <citation type="submission" date="2016-10" db="EMBL/GenBank/DDBJ databases">
        <authorList>
            <person name="de Groot N.N."/>
        </authorList>
    </citation>
    <scope>NUCLEOTIDE SEQUENCE [LARGE SCALE GENOMIC DNA]</scope>
    <source>
        <strain>J11</strain>
        <strain evidence="9">PG 39</strain>
    </source>
</reference>
<evidence type="ECO:0000259" key="7">
    <source>
        <dbReference type="Pfam" id="PF17676"/>
    </source>
</evidence>
<keyword evidence="2 8" id="KW-0121">Carboxypeptidase</keyword>
<dbReference type="PANTHER" id="PTHR30237">
    <property type="entry name" value="MURAMOYLTETRAPEPTIDE CARBOXYPEPTIDASE"/>
    <property type="match status" value="1"/>
</dbReference>
<dbReference type="InterPro" id="IPR027461">
    <property type="entry name" value="Carboxypeptidase_A_C_sf"/>
</dbReference>
<dbReference type="GO" id="GO:0004180">
    <property type="term" value="F:carboxypeptidase activity"/>
    <property type="evidence" value="ECO:0007669"/>
    <property type="project" value="UniProtKB-KW"/>
</dbReference>
<evidence type="ECO:0000256" key="4">
    <source>
        <dbReference type="ARBA" id="ARBA00022801"/>
    </source>
</evidence>
<dbReference type="SUPFAM" id="SSF141986">
    <property type="entry name" value="LD-carboxypeptidase A C-terminal domain-like"/>
    <property type="match status" value="1"/>
</dbReference>
<dbReference type="InterPro" id="IPR027478">
    <property type="entry name" value="LdcA_N"/>
</dbReference>
<keyword evidence="5" id="KW-0720">Serine protease</keyword>
<dbReference type="EMBL" id="FOPJ01000004">
    <property type="protein sequence ID" value="SFG42744.1"/>
    <property type="molecule type" value="Genomic_DNA"/>
</dbReference>
<accession>A0A1I2RPZ9</accession>
<keyword evidence="3" id="KW-0645">Protease</keyword>
<name>A0A1I2RPZ9_9CORY</name>
<evidence type="ECO:0000313" key="9">
    <source>
        <dbReference type="Proteomes" id="UP000199065"/>
    </source>
</evidence>
<organism evidence="8 9">
    <name type="scientific">Corynebacterium spheniscorum</name>
    <dbReference type="NCBI Taxonomy" id="185761"/>
    <lineage>
        <taxon>Bacteria</taxon>
        <taxon>Bacillati</taxon>
        <taxon>Actinomycetota</taxon>
        <taxon>Actinomycetes</taxon>
        <taxon>Mycobacteriales</taxon>
        <taxon>Corynebacteriaceae</taxon>
        <taxon>Corynebacterium</taxon>
    </lineage>
</organism>
<dbReference type="SUPFAM" id="SSF52317">
    <property type="entry name" value="Class I glutamine amidotransferase-like"/>
    <property type="match status" value="1"/>
</dbReference>
<dbReference type="RefSeq" id="WP_092284762.1">
    <property type="nucleotide sequence ID" value="NZ_VXKI01000005.1"/>
</dbReference>
<evidence type="ECO:0000256" key="1">
    <source>
        <dbReference type="ARBA" id="ARBA00010233"/>
    </source>
</evidence>
<dbReference type="InterPro" id="IPR040449">
    <property type="entry name" value="Peptidase_S66_N"/>
</dbReference>
<dbReference type="STRING" id="185761.SAMN05660282_00837"/>
<keyword evidence="4" id="KW-0378">Hydrolase</keyword>
<evidence type="ECO:0000256" key="5">
    <source>
        <dbReference type="ARBA" id="ARBA00022825"/>
    </source>
</evidence>
<dbReference type="GO" id="GO:0008236">
    <property type="term" value="F:serine-type peptidase activity"/>
    <property type="evidence" value="ECO:0007669"/>
    <property type="project" value="UniProtKB-KW"/>
</dbReference>
<evidence type="ECO:0000256" key="2">
    <source>
        <dbReference type="ARBA" id="ARBA00022645"/>
    </source>
</evidence>
<evidence type="ECO:0000259" key="6">
    <source>
        <dbReference type="Pfam" id="PF02016"/>
    </source>
</evidence>
<dbReference type="InterPro" id="IPR003507">
    <property type="entry name" value="S66_fam"/>
</dbReference>
<evidence type="ECO:0000313" key="8">
    <source>
        <dbReference type="EMBL" id="SFG42744.1"/>
    </source>
</evidence>
<dbReference type="Pfam" id="PF17676">
    <property type="entry name" value="Peptidase_S66C"/>
    <property type="match status" value="1"/>
</dbReference>
<feature type="domain" description="LD-carboxypeptidase N-terminal" evidence="6">
    <location>
        <begin position="2"/>
        <end position="110"/>
    </location>
</feature>
<dbReference type="AlphaFoldDB" id="A0A1I2RPZ9"/>
<protein>
    <submittedName>
        <fullName evidence="8">Muramoyltetrapeptide carboxypeptidase LdcA (Peptidoglycan recycling)</fullName>
    </submittedName>
</protein>
<dbReference type="Proteomes" id="UP000199065">
    <property type="component" value="Unassembled WGS sequence"/>
</dbReference>
<dbReference type="Pfam" id="PF02016">
    <property type="entry name" value="Peptidase_S66"/>
    <property type="match status" value="1"/>
</dbReference>
<dbReference type="Gene3D" id="3.50.30.60">
    <property type="entry name" value="LD-carboxypeptidase A C-terminal domain-like"/>
    <property type="match status" value="1"/>
</dbReference>
<dbReference type="InterPro" id="IPR040921">
    <property type="entry name" value="Peptidase_S66C"/>
</dbReference>
<dbReference type="GO" id="GO:0006508">
    <property type="term" value="P:proteolysis"/>
    <property type="evidence" value="ECO:0007669"/>
    <property type="project" value="UniProtKB-KW"/>
</dbReference>
<evidence type="ECO:0000256" key="3">
    <source>
        <dbReference type="ARBA" id="ARBA00022670"/>
    </source>
</evidence>